<dbReference type="eggNOG" id="COG0650">
    <property type="taxonomic scope" value="Bacteria"/>
</dbReference>
<feature type="transmembrane region" description="Helical" evidence="5">
    <location>
        <begin position="71"/>
        <end position="91"/>
    </location>
</feature>
<keyword evidence="3 5" id="KW-1133">Transmembrane helix</keyword>
<gene>
    <name evidence="6" type="ORF">DESME_13135</name>
</gene>
<dbReference type="PANTHER" id="PTHR43359:SF1">
    <property type="entry name" value="FORMATE HYDROGENLYASE SUBUNIT 4-RELATED"/>
    <property type="match status" value="1"/>
</dbReference>
<dbReference type="PANTHER" id="PTHR43359">
    <property type="entry name" value="FORMATE HYDROGENLYASE SUBUNIT 4"/>
    <property type="match status" value="1"/>
</dbReference>
<proteinExistence type="predicted"/>
<keyword evidence="4 5" id="KW-0472">Membrane</keyword>
<name>W0EFL1_9FIRM</name>
<feature type="transmembrane region" description="Helical" evidence="5">
    <location>
        <begin position="106"/>
        <end position="128"/>
    </location>
</feature>
<keyword evidence="2 5" id="KW-0812">Transmembrane</keyword>
<feature type="transmembrane region" description="Helical" evidence="5">
    <location>
        <begin position="245"/>
        <end position="272"/>
    </location>
</feature>
<evidence type="ECO:0000256" key="5">
    <source>
        <dbReference type="SAM" id="Phobius"/>
    </source>
</evidence>
<keyword evidence="6" id="KW-0456">Lyase</keyword>
<protein>
    <submittedName>
        <fullName evidence="6">Formate hydrogenlyase</fullName>
    </submittedName>
</protein>
<dbReference type="Pfam" id="PF00146">
    <property type="entry name" value="NADHdh"/>
    <property type="match status" value="1"/>
</dbReference>
<dbReference type="InterPro" id="IPR052561">
    <property type="entry name" value="ComplexI_Subunit1"/>
</dbReference>
<evidence type="ECO:0000256" key="3">
    <source>
        <dbReference type="ARBA" id="ARBA00022989"/>
    </source>
</evidence>
<dbReference type="EMBL" id="CP007032">
    <property type="protein sequence ID" value="AHF07861.1"/>
    <property type="molecule type" value="Genomic_DNA"/>
</dbReference>
<dbReference type="GO" id="GO:0005886">
    <property type="term" value="C:plasma membrane"/>
    <property type="evidence" value="ECO:0007669"/>
    <property type="project" value="TreeGrafter"/>
</dbReference>
<evidence type="ECO:0000313" key="6">
    <source>
        <dbReference type="EMBL" id="AHF07861.1"/>
    </source>
</evidence>
<dbReference type="GO" id="GO:0016829">
    <property type="term" value="F:lyase activity"/>
    <property type="evidence" value="ECO:0007669"/>
    <property type="project" value="UniProtKB-KW"/>
</dbReference>
<evidence type="ECO:0000256" key="1">
    <source>
        <dbReference type="ARBA" id="ARBA00004141"/>
    </source>
</evidence>
<dbReference type="Proteomes" id="UP000010847">
    <property type="component" value="Chromosome"/>
</dbReference>
<evidence type="ECO:0000256" key="4">
    <source>
        <dbReference type="ARBA" id="ARBA00023136"/>
    </source>
</evidence>
<evidence type="ECO:0000256" key="2">
    <source>
        <dbReference type="ARBA" id="ARBA00022692"/>
    </source>
</evidence>
<dbReference type="RefSeq" id="WP_006715891.1">
    <property type="nucleotide sequence ID" value="NZ_CP007032.1"/>
</dbReference>
<dbReference type="STRING" id="871968.DESME_13135"/>
<keyword evidence="7" id="KW-1185">Reference proteome</keyword>
<dbReference type="HOGENOM" id="CLU_015134_2_0_9"/>
<dbReference type="KEGG" id="dmt:DESME_13135"/>
<dbReference type="OrthoDB" id="9778499at2"/>
<feature type="transmembrane region" description="Helical" evidence="5">
    <location>
        <begin position="12"/>
        <end position="33"/>
    </location>
</feature>
<dbReference type="AlphaFoldDB" id="W0EFL1"/>
<accession>W0EFL1</accession>
<comment type="subcellular location">
    <subcellularLocation>
        <location evidence="1">Membrane</location>
        <topology evidence="1">Multi-pass membrane protein</topology>
    </subcellularLocation>
</comment>
<organism evidence="6 7">
    <name type="scientific">Desulfitobacterium metallireducens DSM 15288</name>
    <dbReference type="NCBI Taxonomy" id="871968"/>
    <lineage>
        <taxon>Bacteria</taxon>
        <taxon>Bacillati</taxon>
        <taxon>Bacillota</taxon>
        <taxon>Clostridia</taxon>
        <taxon>Eubacteriales</taxon>
        <taxon>Desulfitobacteriaceae</taxon>
        <taxon>Desulfitobacterium</taxon>
    </lineage>
</organism>
<evidence type="ECO:0000313" key="7">
    <source>
        <dbReference type="Proteomes" id="UP000010847"/>
    </source>
</evidence>
<feature type="transmembrane region" description="Helical" evidence="5">
    <location>
        <begin position="284"/>
        <end position="305"/>
    </location>
</feature>
<feature type="transmembrane region" description="Helical" evidence="5">
    <location>
        <begin position="140"/>
        <end position="160"/>
    </location>
</feature>
<reference evidence="6 7" key="1">
    <citation type="submission" date="2013-12" db="EMBL/GenBank/DDBJ databases">
        <authorList>
            <consortium name="DOE Joint Genome Institute"/>
            <person name="Smidt H."/>
            <person name="Huntemann M."/>
            <person name="Han J."/>
            <person name="Chen A."/>
            <person name="Kyrpides N."/>
            <person name="Mavromatis K."/>
            <person name="Markowitz V."/>
            <person name="Palaniappan K."/>
            <person name="Ivanova N."/>
            <person name="Schaumberg A."/>
            <person name="Pati A."/>
            <person name="Liolios K."/>
            <person name="Nordberg H.P."/>
            <person name="Cantor M.N."/>
            <person name="Hua S.X."/>
            <person name="Woyke T."/>
        </authorList>
    </citation>
    <scope>NUCLEOTIDE SEQUENCE [LARGE SCALE GENOMIC DNA]</scope>
    <source>
        <strain evidence="7">DSM 15288</strain>
    </source>
</reference>
<dbReference type="InterPro" id="IPR001694">
    <property type="entry name" value="NADH_UbQ_OxRdtase_su1/FPO"/>
</dbReference>
<sequence>MLLDFEKDLGTIFFSIGHVLILFALAPLLQGWIKKAKAFWQMRKGPSLWQPYRDLRKYWFKEEVVSEHASWIFLITPSLVLGSSLLATLVLPNPWGWAPMSQYGTIFWLVASFGVARFFLTLAGLDVAGAFGGMGSSRELFVAALVEPGFLLSLSVLALMTGTTSLTGLIQYLQGISLLETPRLLAVLALGFIVIAEMGRIPVDNPDTHLELTMIHEGMLLDYSGRSLAFLNWAEQLKQLILLELLALIIGAQSLVAQILCVALLGALFATIESLNVKMRLFRIPNYLAAATASAMLALVTFLLMEGGI</sequence>